<keyword evidence="13 16" id="KW-0464">Manganese</keyword>
<keyword evidence="9 16" id="KW-0227">DNA damage</keyword>
<evidence type="ECO:0000256" key="16">
    <source>
        <dbReference type="PIRNR" id="PIRNR000882"/>
    </source>
</evidence>
<dbReference type="AlphaFoldDB" id="A0A182FFI8"/>
<dbReference type="GO" id="GO:0097552">
    <property type="term" value="P:mitochondrial double-strand break repair via homologous recombination"/>
    <property type="evidence" value="ECO:0007669"/>
    <property type="project" value="TreeGrafter"/>
</dbReference>
<proteinExistence type="inferred from homology"/>
<dbReference type="GO" id="GO:0031573">
    <property type="term" value="P:mitotic intra-S DNA damage checkpoint signaling"/>
    <property type="evidence" value="ECO:0007669"/>
    <property type="project" value="TreeGrafter"/>
</dbReference>
<comment type="similarity">
    <text evidence="4 16">Belongs to the MRE11/RAD32 family.</text>
</comment>
<evidence type="ECO:0000256" key="11">
    <source>
        <dbReference type="ARBA" id="ARBA00022839"/>
    </source>
</evidence>
<comment type="cofactor">
    <cofactor evidence="1 16">
        <name>Mn(2+)</name>
        <dbReference type="ChEBI" id="CHEBI:29035"/>
    </cofactor>
</comment>
<dbReference type="Proteomes" id="UP000069272">
    <property type="component" value="Chromosome 3L"/>
</dbReference>
<feature type="compositionally biased region" description="Low complexity" evidence="17">
    <location>
        <begin position="557"/>
        <end position="590"/>
    </location>
</feature>
<dbReference type="GO" id="GO:0007095">
    <property type="term" value="P:mitotic G2 DNA damage checkpoint signaling"/>
    <property type="evidence" value="ECO:0007669"/>
    <property type="project" value="TreeGrafter"/>
</dbReference>
<dbReference type="VEuPathDB" id="VectorBase:AALB20_036425"/>
<evidence type="ECO:0000256" key="2">
    <source>
        <dbReference type="ARBA" id="ARBA00004123"/>
    </source>
</evidence>
<dbReference type="CDD" id="cd00840">
    <property type="entry name" value="MPP_Mre11_N"/>
    <property type="match status" value="1"/>
</dbReference>
<keyword evidence="14 16" id="KW-0539">Nucleus</keyword>
<protein>
    <recommendedName>
        <fullName evidence="16">Double-strand break repair protein</fullName>
    </recommendedName>
</protein>
<evidence type="ECO:0000256" key="17">
    <source>
        <dbReference type="SAM" id="MobiDB-lite"/>
    </source>
</evidence>
<reference evidence="19 20" key="1">
    <citation type="journal article" date="2017" name="G3 (Bethesda)">
        <title>The Physical Genome Mapping of Anopheles albimanus Corrected Scaffold Misassemblies and Identified Interarm Rearrangements in Genus Anopheles.</title>
        <authorList>
            <person name="Artemov G.N."/>
            <person name="Peery A.N."/>
            <person name="Jiang X."/>
            <person name="Tu Z."/>
            <person name="Stegniy V.N."/>
            <person name="Sharakhova M.V."/>
            <person name="Sharakhov I.V."/>
        </authorList>
    </citation>
    <scope>NUCLEOTIDE SEQUENCE [LARGE SCALE GENOMIC DNA]</scope>
    <source>
        <strain evidence="19 20">ALBI9_A</strain>
    </source>
</reference>
<dbReference type="GO" id="GO:0035861">
    <property type="term" value="C:site of double-strand break"/>
    <property type="evidence" value="ECO:0007669"/>
    <property type="project" value="TreeGrafter"/>
</dbReference>
<dbReference type="SUPFAM" id="SSF56300">
    <property type="entry name" value="Metallo-dependent phosphatases"/>
    <property type="match status" value="1"/>
</dbReference>
<dbReference type="InterPro" id="IPR041796">
    <property type="entry name" value="Mre11_N"/>
</dbReference>
<evidence type="ECO:0000256" key="6">
    <source>
        <dbReference type="ARBA" id="ARBA00022722"/>
    </source>
</evidence>
<dbReference type="Pfam" id="PF04152">
    <property type="entry name" value="Mre11_DNA_bind"/>
    <property type="match status" value="1"/>
</dbReference>
<dbReference type="Gene3D" id="3.30.110.110">
    <property type="entry name" value="Mre11, capping domain"/>
    <property type="match status" value="1"/>
</dbReference>
<evidence type="ECO:0000256" key="8">
    <source>
        <dbReference type="ARBA" id="ARBA00022759"/>
    </source>
</evidence>
<dbReference type="GO" id="GO:0030870">
    <property type="term" value="C:Mre11 complex"/>
    <property type="evidence" value="ECO:0007669"/>
    <property type="project" value="UniProtKB-UniRule"/>
</dbReference>
<evidence type="ECO:0000256" key="4">
    <source>
        <dbReference type="ARBA" id="ARBA00009028"/>
    </source>
</evidence>
<keyword evidence="5" id="KW-0158">Chromosome</keyword>
<feature type="compositionally biased region" description="Polar residues" evidence="17">
    <location>
        <begin position="599"/>
        <end position="609"/>
    </location>
</feature>
<comment type="subcellular location">
    <subcellularLocation>
        <location evidence="3">Chromosome</location>
    </subcellularLocation>
    <subcellularLocation>
        <location evidence="2 16">Nucleus</location>
    </subcellularLocation>
</comment>
<dbReference type="Pfam" id="PF00149">
    <property type="entry name" value="Metallophos"/>
    <property type="match status" value="1"/>
</dbReference>
<evidence type="ECO:0000256" key="5">
    <source>
        <dbReference type="ARBA" id="ARBA00022454"/>
    </source>
</evidence>
<dbReference type="GO" id="GO:0000014">
    <property type="term" value="F:single-stranded DNA endodeoxyribonuclease activity"/>
    <property type="evidence" value="ECO:0007669"/>
    <property type="project" value="TreeGrafter"/>
</dbReference>
<dbReference type="VEuPathDB" id="VectorBase:AALB005280"/>
<dbReference type="PANTHER" id="PTHR10139">
    <property type="entry name" value="DOUBLE-STRAND BREAK REPAIR PROTEIN MRE11"/>
    <property type="match status" value="1"/>
</dbReference>
<comment type="function">
    <text evidence="16">Core component of the MRN complex, which plays a central role in double-strand break (DSB) repair, DNA recombination, maintenance of telomere integrity and meiosis. The MRN complex is involved in the repair of DNA double-strand breaks (DSBs) via homologous recombination (HR), an error-free mechanism which primarily occurs during S and G2 phases. The complex (1) mediates the end resection of damaged DNA, which generates proper single-stranded DNA, a key initial steps in HR, and is (2) required for the recruitment of other repair factors and efficient activation of ATM and ATR upon DNA damage. Within the MRN complex, MRE11 possesses both single-strand endonuclease activity and double-strand-specific 3'-5' exonuclease activity. MRE11 first endonucleolytically cleaves the 5' strand at DNA DSB ends to prevent non-homologous end joining (NHEJ) and licence HR. It then generates a single-stranded DNA gap via 3' to 5' exonucleolytic degradation, which is required for single-strand invasion and recombination.</text>
</comment>
<dbReference type="InterPro" id="IPR004843">
    <property type="entry name" value="Calcineurin-like_PHP"/>
</dbReference>
<evidence type="ECO:0000256" key="15">
    <source>
        <dbReference type="ARBA" id="ARBA00023254"/>
    </source>
</evidence>
<keyword evidence="6 16" id="KW-0540">Nuclease</keyword>
<dbReference type="PANTHER" id="PTHR10139:SF1">
    <property type="entry name" value="DOUBLE-STRAND BREAK REPAIR PROTEIN MRE11"/>
    <property type="match status" value="1"/>
</dbReference>
<dbReference type="SMART" id="SM01347">
    <property type="entry name" value="Mre11_DNA_bind"/>
    <property type="match status" value="1"/>
</dbReference>
<evidence type="ECO:0000256" key="9">
    <source>
        <dbReference type="ARBA" id="ARBA00022763"/>
    </source>
</evidence>
<feature type="region of interest" description="Disordered" evidence="17">
    <location>
        <begin position="526"/>
        <end position="653"/>
    </location>
</feature>
<feature type="domain" description="Mre11 DNA-binding" evidence="18">
    <location>
        <begin position="296"/>
        <end position="464"/>
    </location>
</feature>
<dbReference type="FunFam" id="3.60.21.10:FF:000011">
    <property type="entry name" value="Double-strand break repair protein"/>
    <property type="match status" value="1"/>
</dbReference>
<dbReference type="InterPro" id="IPR029052">
    <property type="entry name" value="Metallo-depent_PP-like"/>
</dbReference>
<evidence type="ECO:0000256" key="1">
    <source>
        <dbReference type="ARBA" id="ARBA00001936"/>
    </source>
</evidence>
<organism evidence="19 20">
    <name type="scientific">Anopheles albimanus</name>
    <name type="common">New world malaria mosquito</name>
    <dbReference type="NCBI Taxonomy" id="7167"/>
    <lineage>
        <taxon>Eukaryota</taxon>
        <taxon>Metazoa</taxon>
        <taxon>Ecdysozoa</taxon>
        <taxon>Arthropoda</taxon>
        <taxon>Hexapoda</taxon>
        <taxon>Insecta</taxon>
        <taxon>Pterygota</taxon>
        <taxon>Neoptera</taxon>
        <taxon>Endopterygota</taxon>
        <taxon>Diptera</taxon>
        <taxon>Nematocera</taxon>
        <taxon>Culicoidea</taxon>
        <taxon>Culicidae</taxon>
        <taxon>Anophelinae</taxon>
        <taxon>Anopheles</taxon>
    </lineage>
</organism>
<dbReference type="Gene3D" id="3.60.21.10">
    <property type="match status" value="1"/>
</dbReference>
<sequence>MSQEITMDSADINPDDVMRILVASDVHLGYEEKNQQRGEDSFLAFEEVLQHAVENDVDAVLLGGDLFHIANPSTNTLNRCLRLLKTYTLGDKPIQLEVLRGDDESLADTLSGTMNYEDPNVNIAIPVFSIHGNHDDTTGFGHISAMELLSTNGFVNYFGKWNDLNNVVIKPILLKKGETKLALYGLTHIADGRLCRLFEEAKVFMQKPEDPGWFNILVLHQNRADRGYKKYLPEKALPSFLNLVIWGHEHDCRIQPEQNPKGFFVSQPGSTVATSLSEGESIQKCCALLSIHKEMFRMDPIPLQSVRPFEFETVDLATMEDELDLAVGDVQQKVMDFAAARVEAMIERSKAKLTGNERQPTRPLIRLRLIVTEVEQQFNTIRFGQRYADRVANPLDVILFQKKLVRTKKDIVKLDGKAFEEAFKRKQTVTRPEDVVDQYFVEAAEANQMEVLCPRSMKELCRRVVDHEDDDAADRILKFYESKVLDFLTASESLTEENLEELLSGFHDNEDKLYQDMLTMLDSRGQKSADPLHRLHPNGNMAVDRSEEDDDDGSMSGKRNATTTARGAKAARGTRARGAAAAKTTRGTTRVASKVAVTVPSTSRSQSSIASMFSQQSASNNNSSMTTVASRTSIRNAPSARGRRVQYDSDASD</sequence>
<evidence type="ECO:0000256" key="7">
    <source>
        <dbReference type="ARBA" id="ARBA00022723"/>
    </source>
</evidence>
<dbReference type="EnsemblMetazoa" id="AALB005280-RA">
    <property type="protein sequence ID" value="AALB005280-PA"/>
    <property type="gene ID" value="AALB005280"/>
</dbReference>
<dbReference type="GO" id="GO:0042138">
    <property type="term" value="P:meiotic DNA double-strand break formation"/>
    <property type="evidence" value="ECO:0007669"/>
    <property type="project" value="TreeGrafter"/>
</dbReference>
<accession>A0A182FFI8</accession>
<keyword evidence="15 16" id="KW-0469">Meiosis</keyword>
<evidence type="ECO:0000259" key="18">
    <source>
        <dbReference type="SMART" id="SM01347"/>
    </source>
</evidence>
<evidence type="ECO:0000256" key="13">
    <source>
        <dbReference type="ARBA" id="ARBA00023211"/>
    </source>
</evidence>
<dbReference type="InterPro" id="IPR038487">
    <property type="entry name" value="Mre11_capping_dom"/>
</dbReference>
<dbReference type="GO" id="GO:0030145">
    <property type="term" value="F:manganese ion binding"/>
    <property type="evidence" value="ECO:0007669"/>
    <property type="project" value="UniProtKB-UniRule"/>
</dbReference>
<reference evidence="19" key="2">
    <citation type="submission" date="2022-08" db="UniProtKB">
        <authorList>
            <consortium name="EnsemblMetazoa"/>
        </authorList>
    </citation>
    <scope>IDENTIFICATION</scope>
    <source>
        <strain evidence="19">STECLA/ALBI9_A</strain>
    </source>
</reference>
<dbReference type="STRING" id="7167.A0A182FFI8"/>
<feature type="compositionally biased region" description="Low complexity" evidence="17">
    <location>
        <begin position="610"/>
        <end position="630"/>
    </location>
</feature>
<dbReference type="PIRSF" id="PIRSF000882">
    <property type="entry name" value="DSB_repair_MRE11"/>
    <property type="match status" value="1"/>
</dbReference>
<dbReference type="GO" id="GO:0000723">
    <property type="term" value="P:telomere maintenance"/>
    <property type="evidence" value="ECO:0007669"/>
    <property type="project" value="TreeGrafter"/>
</dbReference>
<dbReference type="GO" id="GO:0006303">
    <property type="term" value="P:double-strand break repair via nonhomologous end joining"/>
    <property type="evidence" value="ECO:0007669"/>
    <property type="project" value="TreeGrafter"/>
</dbReference>
<evidence type="ECO:0000256" key="3">
    <source>
        <dbReference type="ARBA" id="ARBA00004286"/>
    </source>
</evidence>
<keyword evidence="7" id="KW-0479">Metal-binding</keyword>
<keyword evidence="8 16" id="KW-0255">Endonuclease</keyword>
<keyword evidence="11 16" id="KW-0269">Exonuclease</keyword>
<dbReference type="GO" id="GO:0008296">
    <property type="term" value="F:3'-5'-DNA exonuclease activity"/>
    <property type="evidence" value="ECO:0007669"/>
    <property type="project" value="InterPro"/>
</dbReference>
<evidence type="ECO:0000256" key="14">
    <source>
        <dbReference type="ARBA" id="ARBA00023242"/>
    </source>
</evidence>
<dbReference type="InterPro" id="IPR003701">
    <property type="entry name" value="Mre11"/>
</dbReference>
<name>A0A182FFI8_ANOAL</name>
<dbReference type="InterPro" id="IPR007281">
    <property type="entry name" value="Mre11_DNA-bd"/>
</dbReference>
<evidence type="ECO:0000256" key="12">
    <source>
        <dbReference type="ARBA" id="ARBA00023204"/>
    </source>
</evidence>
<keyword evidence="12 16" id="KW-0234">DNA repair</keyword>
<evidence type="ECO:0000256" key="10">
    <source>
        <dbReference type="ARBA" id="ARBA00022801"/>
    </source>
</evidence>
<keyword evidence="20" id="KW-1185">Reference proteome</keyword>
<evidence type="ECO:0000313" key="19">
    <source>
        <dbReference type="EnsemblMetazoa" id="AALB005280-PA"/>
    </source>
</evidence>
<dbReference type="GO" id="GO:0000724">
    <property type="term" value="P:double-strand break repair via homologous recombination"/>
    <property type="evidence" value="ECO:0007669"/>
    <property type="project" value="TreeGrafter"/>
</dbReference>
<evidence type="ECO:0000313" key="20">
    <source>
        <dbReference type="Proteomes" id="UP000069272"/>
    </source>
</evidence>
<keyword evidence="10 16" id="KW-0378">Hydrolase</keyword>